<keyword evidence="4" id="KW-0472">Membrane</keyword>
<proteinExistence type="inferred from homology"/>
<evidence type="ECO:0000256" key="1">
    <source>
        <dbReference type="ARBA" id="ARBA00004370"/>
    </source>
</evidence>
<feature type="transmembrane region" description="Helical" evidence="4">
    <location>
        <begin position="100"/>
        <end position="122"/>
    </location>
</feature>
<feature type="transmembrane region" description="Helical" evidence="4">
    <location>
        <begin position="199"/>
        <end position="223"/>
    </location>
</feature>
<sequence length="405" mass="44310">MSEISGFDRRAVPVNQLRSRSRASRSFGLIRGLSALGFMLCTLLAWLFAGNDVQGINAGLPFVIVLFVAEGYANTANLLKAIPNGKWSWPSYLYSRLKRLWGLLLPALLLTCLWGSNALYSLTGEGEPLQPIDGITVLAHFLFLQGIHADSLGANLPLLILSCEFWFSILLACILQFLFAPNKWMKAAYLGAAILTGWFIGMSMLAYFAIWLLGSLLSVVPLLRISSHAIGALAITASVAATVLALLGGGIVPPMAHFGLQEGFFPHFTIGTACFALLYFILCLYNKPRRVTPFRENQGVAGGLARLTYPLYLNHMPVLLFFSAWLGSPSRQSAPVLLLYGAALACGLVLYAWLVAGMTEAIFRQIKALLRKTLHSLGWSSAETPNNPQKPNRRESRIHSTKLPK</sequence>
<feature type="transmembrane region" description="Helical" evidence="4">
    <location>
        <begin position="338"/>
        <end position="363"/>
    </location>
</feature>
<feature type="transmembrane region" description="Helical" evidence="4">
    <location>
        <begin position="128"/>
        <end position="144"/>
    </location>
</feature>
<feature type="transmembrane region" description="Helical" evidence="4">
    <location>
        <begin position="156"/>
        <end position="179"/>
    </location>
</feature>
<feature type="region of interest" description="Disordered" evidence="3">
    <location>
        <begin position="381"/>
        <end position="405"/>
    </location>
</feature>
<feature type="transmembrane region" description="Helical" evidence="4">
    <location>
        <begin position="28"/>
        <end position="48"/>
    </location>
</feature>
<keyword evidence="4" id="KW-1133">Transmembrane helix</keyword>
<feature type="domain" description="Acyltransferase 3" evidence="5">
    <location>
        <begin position="57"/>
        <end position="351"/>
    </location>
</feature>
<dbReference type="GO" id="GO:0016747">
    <property type="term" value="F:acyltransferase activity, transferring groups other than amino-acyl groups"/>
    <property type="evidence" value="ECO:0007669"/>
    <property type="project" value="InterPro"/>
</dbReference>
<dbReference type="InterPro" id="IPR002656">
    <property type="entry name" value="Acyl_transf_3_dom"/>
</dbReference>
<protein>
    <recommendedName>
        <fullName evidence="5">Acyltransferase 3 domain-containing protein</fullName>
    </recommendedName>
</protein>
<evidence type="ECO:0000259" key="5">
    <source>
        <dbReference type="Pfam" id="PF01757"/>
    </source>
</evidence>
<feature type="transmembrane region" description="Helical" evidence="4">
    <location>
        <begin position="264"/>
        <end position="286"/>
    </location>
</feature>
<organism evidence="6 7">
    <name type="scientific">Cohnella thailandensis</name>
    <dbReference type="NCBI Taxonomy" id="557557"/>
    <lineage>
        <taxon>Bacteria</taxon>
        <taxon>Bacillati</taxon>
        <taxon>Bacillota</taxon>
        <taxon>Bacilli</taxon>
        <taxon>Bacillales</taxon>
        <taxon>Paenibacillaceae</taxon>
        <taxon>Cohnella</taxon>
    </lineage>
</organism>
<evidence type="ECO:0000313" key="6">
    <source>
        <dbReference type="EMBL" id="MBB6635134.1"/>
    </source>
</evidence>
<dbReference type="EMBL" id="JACJVQ010000011">
    <property type="protein sequence ID" value="MBB6635134.1"/>
    <property type="molecule type" value="Genomic_DNA"/>
</dbReference>
<evidence type="ECO:0000313" key="7">
    <source>
        <dbReference type="Proteomes" id="UP000535838"/>
    </source>
</evidence>
<accession>A0A841ST68</accession>
<keyword evidence="4" id="KW-0812">Transmembrane</keyword>
<evidence type="ECO:0000256" key="4">
    <source>
        <dbReference type="SAM" id="Phobius"/>
    </source>
</evidence>
<feature type="transmembrane region" description="Helical" evidence="4">
    <location>
        <begin position="60"/>
        <end position="79"/>
    </location>
</feature>
<comment type="subcellular location">
    <subcellularLocation>
        <location evidence="1">Membrane</location>
    </subcellularLocation>
</comment>
<feature type="compositionally biased region" description="Polar residues" evidence="3">
    <location>
        <begin position="381"/>
        <end position="390"/>
    </location>
</feature>
<comment type="caution">
    <text evidence="6">The sequence shown here is derived from an EMBL/GenBank/DDBJ whole genome shotgun (WGS) entry which is preliminary data.</text>
</comment>
<dbReference type="AlphaFoldDB" id="A0A841ST68"/>
<dbReference type="Proteomes" id="UP000535838">
    <property type="component" value="Unassembled WGS sequence"/>
</dbReference>
<feature type="transmembrane region" description="Helical" evidence="4">
    <location>
        <begin position="230"/>
        <end position="252"/>
    </location>
</feature>
<evidence type="ECO:0000256" key="2">
    <source>
        <dbReference type="ARBA" id="ARBA00007400"/>
    </source>
</evidence>
<evidence type="ECO:0000256" key="3">
    <source>
        <dbReference type="SAM" id="MobiDB-lite"/>
    </source>
</evidence>
<keyword evidence="7" id="KW-1185">Reference proteome</keyword>
<dbReference type="Pfam" id="PF01757">
    <property type="entry name" value="Acyl_transf_3"/>
    <property type="match status" value="1"/>
</dbReference>
<feature type="transmembrane region" description="Helical" evidence="4">
    <location>
        <begin position="307"/>
        <end position="326"/>
    </location>
</feature>
<gene>
    <name evidence="6" type="ORF">H7B67_13520</name>
</gene>
<comment type="similarity">
    <text evidence="2">Belongs to the acyltransferase 3 family.</text>
</comment>
<reference evidence="6 7" key="1">
    <citation type="submission" date="2020-08" db="EMBL/GenBank/DDBJ databases">
        <title>Cohnella phylogeny.</title>
        <authorList>
            <person name="Dunlap C."/>
        </authorList>
    </citation>
    <scope>NUCLEOTIDE SEQUENCE [LARGE SCALE GENOMIC DNA]</scope>
    <source>
        <strain evidence="6 7">DSM 25241</strain>
    </source>
</reference>
<dbReference type="RefSeq" id="WP_185120378.1">
    <property type="nucleotide sequence ID" value="NZ_JACJVQ010000011.1"/>
</dbReference>
<name>A0A841ST68_9BACL</name>